<organism evidence="1 2">
    <name type="scientific">Echria macrotheca</name>
    <dbReference type="NCBI Taxonomy" id="438768"/>
    <lineage>
        <taxon>Eukaryota</taxon>
        <taxon>Fungi</taxon>
        <taxon>Dikarya</taxon>
        <taxon>Ascomycota</taxon>
        <taxon>Pezizomycotina</taxon>
        <taxon>Sordariomycetes</taxon>
        <taxon>Sordariomycetidae</taxon>
        <taxon>Sordariales</taxon>
        <taxon>Schizotheciaceae</taxon>
        <taxon>Echria</taxon>
    </lineage>
</organism>
<sequence>MPSNLRPNRAAVPYQAKVLPRDLDSLRDRLNEVSTRPDAARDVKRYAACRTAAGDKEAPGHPVMTGDIFEWSVKTDDAWKMMRAFELQWALIRIVAIAGGAGPHDGDDRDDYDRGLAVKAWIDSLPEISEMEHLPIPEPSRS</sequence>
<dbReference type="EMBL" id="MU839827">
    <property type="protein sequence ID" value="KAK1760109.1"/>
    <property type="molecule type" value="Genomic_DNA"/>
</dbReference>
<gene>
    <name evidence="1" type="ORF">QBC47DRAFT_426993</name>
</gene>
<dbReference type="Proteomes" id="UP001239445">
    <property type="component" value="Unassembled WGS sequence"/>
</dbReference>
<evidence type="ECO:0000313" key="2">
    <source>
        <dbReference type="Proteomes" id="UP001239445"/>
    </source>
</evidence>
<proteinExistence type="predicted"/>
<comment type="caution">
    <text evidence="1">The sequence shown here is derived from an EMBL/GenBank/DDBJ whole genome shotgun (WGS) entry which is preliminary data.</text>
</comment>
<name>A0AAJ0FFN9_9PEZI</name>
<reference evidence="1" key="1">
    <citation type="submission" date="2023-06" db="EMBL/GenBank/DDBJ databases">
        <title>Genome-scale phylogeny and comparative genomics of the fungal order Sordariales.</title>
        <authorList>
            <consortium name="Lawrence Berkeley National Laboratory"/>
            <person name="Hensen N."/>
            <person name="Bonometti L."/>
            <person name="Westerberg I."/>
            <person name="Brannstrom I.O."/>
            <person name="Guillou S."/>
            <person name="Cros-Aarteil S."/>
            <person name="Calhoun S."/>
            <person name="Haridas S."/>
            <person name="Kuo A."/>
            <person name="Mondo S."/>
            <person name="Pangilinan J."/>
            <person name="Riley R."/>
            <person name="Labutti K."/>
            <person name="Andreopoulos B."/>
            <person name="Lipzen A."/>
            <person name="Chen C."/>
            <person name="Yanf M."/>
            <person name="Daum C."/>
            <person name="Ng V."/>
            <person name="Clum A."/>
            <person name="Steindorff A."/>
            <person name="Ohm R."/>
            <person name="Martin F."/>
            <person name="Silar P."/>
            <person name="Natvig D."/>
            <person name="Lalanne C."/>
            <person name="Gautier V."/>
            <person name="Ament-Velasquez S.L."/>
            <person name="Kruys A."/>
            <person name="Hutchinson M.I."/>
            <person name="Powell A.J."/>
            <person name="Barry K."/>
            <person name="Miller A.N."/>
            <person name="Grigoriev I.V."/>
            <person name="Debuchy R."/>
            <person name="Gladieux P."/>
            <person name="Thoren M.H."/>
            <person name="Johannesson H."/>
        </authorList>
    </citation>
    <scope>NUCLEOTIDE SEQUENCE</scope>
    <source>
        <strain evidence="1">PSN4</strain>
    </source>
</reference>
<accession>A0AAJ0FFN9</accession>
<protein>
    <submittedName>
        <fullName evidence="1">Uncharacterized protein</fullName>
    </submittedName>
</protein>
<evidence type="ECO:0000313" key="1">
    <source>
        <dbReference type="EMBL" id="KAK1760109.1"/>
    </source>
</evidence>
<dbReference type="AlphaFoldDB" id="A0AAJ0FFN9"/>
<keyword evidence="2" id="KW-1185">Reference proteome</keyword>